<name>A0AAD3S323_NEPGR</name>
<evidence type="ECO:0000256" key="2">
    <source>
        <dbReference type="SAM" id="Phobius"/>
    </source>
</evidence>
<protein>
    <submittedName>
        <fullName evidence="3">Uncharacterized protein</fullName>
    </submittedName>
</protein>
<keyword evidence="2" id="KW-0472">Membrane</keyword>
<dbReference type="AlphaFoldDB" id="A0AAD3S323"/>
<dbReference type="Proteomes" id="UP001279734">
    <property type="component" value="Unassembled WGS sequence"/>
</dbReference>
<feature type="region of interest" description="Disordered" evidence="1">
    <location>
        <begin position="115"/>
        <end position="139"/>
    </location>
</feature>
<gene>
    <name evidence="3" type="ORF">Nepgr_005382</name>
</gene>
<evidence type="ECO:0000313" key="4">
    <source>
        <dbReference type="Proteomes" id="UP001279734"/>
    </source>
</evidence>
<accession>A0AAD3S323</accession>
<keyword evidence="2" id="KW-0812">Transmembrane</keyword>
<feature type="compositionally biased region" description="Polar residues" evidence="1">
    <location>
        <begin position="124"/>
        <end position="133"/>
    </location>
</feature>
<sequence length="167" mass="17735">MAGLNAIVNSQVVPLGEAVISVSKQEVSDSIPKVPLELVMPSESAKEVPEGPLLAHARIPAIEAIAGKNGVQFDEVGVPHCYNDDGGLPHCLCKGPVGALCIQSQHLEVTGCNAGENQDIESDPNVSSSQSSEEWTDEKSRMIHDAGSGILMLIWFAILLVVVRRTE</sequence>
<feature type="transmembrane region" description="Helical" evidence="2">
    <location>
        <begin position="146"/>
        <end position="163"/>
    </location>
</feature>
<keyword evidence="2" id="KW-1133">Transmembrane helix</keyword>
<keyword evidence="4" id="KW-1185">Reference proteome</keyword>
<evidence type="ECO:0000256" key="1">
    <source>
        <dbReference type="SAM" id="MobiDB-lite"/>
    </source>
</evidence>
<organism evidence="3 4">
    <name type="scientific">Nepenthes gracilis</name>
    <name type="common">Slender pitcher plant</name>
    <dbReference type="NCBI Taxonomy" id="150966"/>
    <lineage>
        <taxon>Eukaryota</taxon>
        <taxon>Viridiplantae</taxon>
        <taxon>Streptophyta</taxon>
        <taxon>Embryophyta</taxon>
        <taxon>Tracheophyta</taxon>
        <taxon>Spermatophyta</taxon>
        <taxon>Magnoliopsida</taxon>
        <taxon>eudicotyledons</taxon>
        <taxon>Gunneridae</taxon>
        <taxon>Pentapetalae</taxon>
        <taxon>Caryophyllales</taxon>
        <taxon>Nepenthaceae</taxon>
        <taxon>Nepenthes</taxon>
    </lineage>
</organism>
<evidence type="ECO:0000313" key="3">
    <source>
        <dbReference type="EMBL" id="GMH03543.1"/>
    </source>
</evidence>
<dbReference type="EMBL" id="BSYO01000004">
    <property type="protein sequence ID" value="GMH03543.1"/>
    <property type="molecule type" value="Genomic_DNA"/>
</dbReference>
<reference evidence="3" key="1">
    <citation type="submission" date="2023-05" db="EMBL/GenBank/DDBJ databases">
        <title>Nepenthes gracilis genome sequencing.</title>
        <authorList>
            <person name="Fukushima K."/>
        </authorList>
    </citation>
    <scope>NUCLEOTIDE SEQUENCE</scope>
    <source>
        <strain evidence="3">SING2019-196</strain>
    </source>
</reference>
<proteinExistence type="predicted"/>
<comment type="caution">
    <text evidence="3">The sequence shown here is derived from an EMBL/GenBank/DDBJ whole genome shotgun (WGS) entry which is preliminary data.</text>
</comment>